<gene>
    <name evidence="1" type="ORF">AWB69_05709</name>
</gene>
<evidence type="ECO:0000313" key="2">
    <source>
        <dbReference type="Proteomes" id="UP000054683"/>
    </source>
</evidence>
<organism evidence="1 2">
    <name type="scientific">Caballeronia udeis</name>
    <dbReference type="NCBI Taxonomy" id="1232866"/>
    <lineage>
        <taxon>Bacteria</taxon>
        <taxon>Pseudomonadati</taxon>
        <taxon>Pseudomonadota</taxon>
        <taxon>Betaproteobacteria</taxon>
        <taxon>Burkholderiales</taxon>
        <taxon>Burkholderiaceae</taxon>
        <taxon>Caballeronia</taxon>
    </lineage>
</organism>
<protein>
    <submittedName>
        <fullName evidence="1">Uncharacterized protein</fullName>
    </submittedName>
</protein>
<accession>A0A158IBK7</accession>
<dbReference type="Proteomes" id="UP000054683">
    <property type="component" value="Unassembled WGS sequence"/>
</dbReference>
<evidence type="ECO:0000313" key="1">
    <source>
        <dbReference type="EMBL" id="SAL53945.1"/>
    </source>
</evidence>
<reference evidence="1 2" key="1">
    <citation type="submission" date="2016-01" db="EMBL/GenBank/DDBJ databases">
        <authorList>
            <person name="Oliw E.H."/>
        </authorList>
    </citation>
    <scope>NUCLEOTIDE SEQUENCE [LARGE SCALE GENOMIC DNA]</scope>
    <source>
        <strain evidence="1">LMG 27134</strain>
    </source>
</reference>
<sequence>MRGSKYAGTVRIDMRKIAIGLHIIKKRVDVEDAPIRVRIAPTSFSRLANISGAARNCRLGRQFRQWTQAVTDSSALFEMLPSAMSSPSASLSGSMFSIL</sequence>
<name>A0A158IBK7_9BURK</name>
<dbReference type="AlphaFoldDB" id="A0A158IBK7"/>
<dbReference type="EMBL" id="FCOK02000047">
    <property type="protein sequence ID" value="SAL53945.1"/>
    <property type="molecule type" value="Genomic_DNA"/>
</dbReference>
<proteinExistence type="predicted"/>